<evidence type="ECO:0000313" key="8">
    <source>
        <dbReference type="Proteomes" id="UP000467201"/>
    </source>
</evidence>
<dbReference type="AlphaFoldDB" id="A0A1X1SXT4"/>
<evidence type="ECO:0000256" key="1">
    <source>
        <dbReference type="ARBA" id="ARBA00022741"/>
    </source>
</evidence>
<dbReference type="InterPro" id="IPR029000">
    <property type="entry name" value="Cyclophilin-like_dom_sf"/>
</dbReference>
<dbReference type="GO" id="GO:0016787">
    <property type="term" value="F:hydrolase activity"/>
    <property type="evidence" value="ECO:0007669"/>
    <property type="project" value="UniProtKB-KW"/>
</dbReference>
<dbReference type="EMBL" id="AP022605">
    <property type="protein sequence ID" value="BBZ05937.1"/>
    <property type="molecule type" value="Genomic_DNA"/>
</dbReference>
<keyword evidence="3" id="KW-0067">ATP-binding</keyword>
<evidence type="ECO:0000259" key="4">
    <source>
        <dbReference type="Pfam" id="PF02626"/>
    </source>
</evidence>
<dbReference type="STRING" id="126673.AWC01_17915"/>
<protein>
    <recommendedName>
        <fullName evidence="4">Carboxyltransferase domain-containing protein</fullName>
    </recommendedName>
</protein>
<name>A0A1X1SXT4_9MYCO</name>
<reference evidence="5" key="3">
    <citation type="submission" date="2020-02" db="EMBL/GenBank/DDBJ databases">
        <authorList>
            <person name="Matsumoto Y."/>
            <person name="Motooka D."/>
            <person name="Nakamura S."/>
        </authorList>
    </citation>
    <scope>NUCLEOTIDE SEQUENCE</scope>
    <source>
        <strain evidence="5">JCM 12405</strain>
    </source>
</reference>
<dbReference type="InterPro" id="IPR003778">
    <property type="entry name" value="CT_A_B"/>
</dbReference>
<dbReference type="GO" id="GO:0005524">
    <property type="term" value="F:ATP binding"/>
    <property type="evidence" value="ECO:0007669"/>
    <property type="project" value="UniProtKB-KW"/>
</dbReference>
<dbReference type="Gene3D" id="2.40.100.10">
    <property type="entry name" value="Cyclophilin-like"/>
    <property type="match status" value="1"/>
</dbReference>
<evidence type="ECO:0000313" key="7">
    <source>
        <dbReference type="Proteomes" id="UP000193564"/>
    </source>
</evidence>
<dbReference type="InterPro" id="IPR052708">
    <property type="entry name" value="PxpC"/>
</dbReference>
<accession>A0A1X1SXT4</accession>
<dbReference type="Pfam" id="PF02626">
    <property type="entry name" value="CT_A_B"/>
    <property type="match status" value="1"/>
</dbReference>
<dbReference type="EMBL" id="LQOS01000068">
    <property type="protein sequence ID" value="ORV35901.1"/>
    <property type="molecule type" value="Genomic_DNA"/>
</dbReference>
<evidence type="ECO:0000313" key="5">
    <source>
        <dbReference type="EMBL" id="BBZ05937.1"/>
    </source>
</evidence>
<dbReference type="Proteomes" id="UP000467201">
    <property type="component" value="Chromosome"/>
</dbReference>
<evidence type="ECO:0000256" key="2">
    <source>
        <dbReference type="ARBA" id="ARBA00022801"/>
    </source>
</evidence>
<keyword evidence="2" id="KW-0378">Hydrolase</keyword>
<sequence length="167" mass="18407">MTALEILSSGPLALVEDIGRPELAHLGVARSGAADRRAHGLMVPGPRDDWFVDPDILVRTNRQVTTRSDRVGTRLVGMPLDYRWPDRQLPSEGATRGAIRCPPTDCRSSWVRAIRPQEDIVIGVVADHDVDRASQAPARVCGCTGRGRADVSVRALEPCHRWRRCGR</sequence>
<reference evidence="5 8" key="2">
    <citation type="journal article" date="2019" name="Emerg. Microbes Infect.">
        <title>Comprehensive subspecies identification of 175 nontuberculous mycobacteria species based on 7547 genomic profiles.</title>
        <authorList>
            <person name="Matsumoto Y."/>
            <person name="Kinjo T."/>
            <person name="Motooka D."/>
            <person name="Nabeya D."/>
            <person name="Jung N."/>
            <person name="Uechi K."/>
            <person name="Horii T."/>
            <person name="Iida T."/>
            <person name="Fujita J."/>
            <person name="Nakamura S."/>
        </authorList>
    </citation>
    <scope>NUCLEOTIDE SEQUENCE [LARGE SCALE GENOMIC DNA]</scope>
    <source>
        <strain evidence="5 8">JCM 12405</strain>
    </source>
</reference>
<keyword evidence="7" id="KW-1185">Reference proteome</keyword>
<feature type="domain" description="Carboxyltransferase" evidence="4">
    <location>
        <begin position="42"/>
        <end position="135"/>
    </location>
</feature>
<proteinExistence type="predicted"/>
<keyword evidence="1" id="KW-0547">Nucleotide-binding</keyword>
<evidence type="ECO:0000313" key="6">
    <source>
        <dbReference type="EMBL" id="ORV35901.1"/>
    </source>
</evidence>
<evidence type="ECO:0000256" key="3">
    <source>
        <dbReference type="ARBA" id="ARBA00022840"/>
    </source>
</evidence>
<dbReference type="OrthoDB" id="9768696at2"/>
<dbReference type="Proteomes" id="UP000193564">
    <property type="component" value="Unassembled WGS sequence"/>
</dbReference>
<dbReference type="PANTHER" id="PTHR43309:SF3">
    <property type="entry name" value="5-OXOPROLINASE SUBUNIT C"/>
    <property type="match status" value="1"/>
</dbReference>
<reference evidence="6 7" key="1">
    <citation type="submission" date="2016-01" db="EMBL/GenBank/DDBJ databases">
        <title>The new phylogeny of the genus Mycobacterium.</title>
        <authorList>
            <person name="Tarcisio F."/>
            <person name="Conor M."/>
            <person name="Antonella G."/>
            <person name="Elisabetta G."/>
            <person name="Giulia F.S."/>
            <person name="Sara T."/>
            <person name="Anna F."/>
            <person name="Clotilde B."/>
            <person name="Roberto B."/>
            <person name="Veronica D.S."/>
            <person name="Fabio R."/>
            <person name="Monica P."/>
            <person name="Olivier J."/>
            <person name="Enrico T."/>
            <person name="Nicola S."/>
        </authorList>
    </citation>
    <scope>NUCLEOTIDE SEQUENCE [LARGE SCALE GENOMIC DNA]</scope>
    <source>
        <strain evidence="6 7">DSM 44339</strain>
    </source>
</reference>
<organism evidence="6 7">
    <name type="scientific">Mycolicibacterium doricum</name>
    <dbReference type="NCBI Taxonomy" id="126673"/>
    <lineage>
        <taxon>Bacteria</taxon>
        <taxon>Bacillati</taxon>
        <taxon>Actinomycetota</taxon>
        <taxon>Actinomycetes</taxon>
        <taxon>Mycobacteriales</taxon>
        <taxon>Mycobacteriaceae</taxon>
        <taxon>Mycolicibacterium</taxon>
    </lineage>
</organism>
<gene>
    <name evidence="6" type="ORF">AWC01_17915</name>
    <name evidence="5" type="ORF">MDOR_01060</name>
</gene>
<dbReference type="KEGG" id="mdr:MDOR_01060"/>
<dbReference type="PANTHER" id="PTHR43309">
    <property type="entry name" value="5-OXOPROLINASE SUBUNIT C"/>
    <property type="match status" value="1"/>
</dbReference>